<dbReference type="Proteomes" id="UP000555836">
    <property type="component" value="Unassembled WGS sequence"/>
</dbReference>
<evidence type="ECO:0000313" key="2">
    <source>
        <dbReference type="EMBL" id="NMU29471.1"/>
    </source>
</evidence>
<dbReference type="NCBIfam" id="NF012211">
    <property type="entry name" value="tand_rpt_95"/>
    <property type="match status" value="1"/>
</dbReference>
<organism evidence="2 3">
    <name type="scientific">Vibrio parahaemolyticus</name>
    <dbReference type="NCBI Taxonomy" id="670"/>
    <lineage>
        <taxon>Bacteria</taxon>
        <taxon>Pseudomonadati</taxon>
        <taxon>Pseudomonadota</taxon>
        <taxon>Gammaproteobacteria</taxon>
        <taxon>Vibrionales</taxon>
        <taxon>Vibrionaceae</taxon>
        <taxon>Vibrio</taxon>
    </lineage>
</organism>
<comment type="caution">
    <text evidence="2">The sequence shown here is derived from an EMBL/GenBank/DDBJ whole genome shotgun (WGS) entry which is preliminary data.</text>
</comment>
<accession>A0A7Y0SAS5</accession>
<evidence type="ECO:0000259" key="1">
    <source>
        <dbReference type="Pfam" id="PF17892"/>
    </source>
</evidence>
<feature type="non-terminal residue" evidence="2">
    <location>
        <position position="1"/>
    </location>
</feature>
<sequence>DAPETSGIQAEVDEDNAITITQEQLLANATDIEGDDLVASNLQTNDPDATIVANDDGSFTITHTENFNGELDFTYNISDGENDVLTTLDLTVNPVNDAPEAGDEILIQA</sequence>
<dbReference type="Gene3D" id="2.60.40.2810">
    <property type="match status" value="1"/>
</dbReference>
<dbReference type="InterPro" id="IPR041690">
    <property type="entry name" value="Cadherin_5"/>
</dbReference>
<dbReference type="EMBL" id="JABCLD010002171">
    <property type="protein sequence ID" value="NMU29471.1"/>
    <property type="molecule type" value="Genomic_DNA"/>
</dbReference>
<gene>
    <name evidence="2" type="ORF">HKB21_28080</name>
</gene>
<name>A0A7Y0SAS5_VIBPH</name>
<feature type="domain" description="Cadherin-like" evidence="1">
    <location>
        <begin position="1"/>
        <end position="93"/>
    </location>
</feature>
<evidence type="ECO:0000313" key="3">
    <source>
        <dbReference type="Proteomes" id="UP000555836"/>
    </source>
</evidence>
<dbReference type="AlphaFoldDB" id="A0A7Y0SAS5"/>
<dbReference type="Pfam" id="PF17892">
    <property type="entry name" value="Cadherin_5"/>
    <property type="match status" value="1"/>
</dbReference>
<proteinExistence type="predicted"/>
<protein>
    <submittedName>
        <fullName evidence="2">Tandem-95 repeat protein</fullName>
    </submittedName>
</protein>
<reference evidence="2 3" key="1">
    <citation type="submission" date="2020-04" db="EMBL/GenBank/DDBJ databases">
        <title>Whole-genome sequencing of Vibrio spp. from China reveals different genetic environments of blaCTX-M-14 among diverse lineages.</title>
        <authorList>
            <person name="Zheng Z."/>
            <person name="Ye L."/>
            <person name="Chen S."/>
        </authorList>
    </citation>
    <scope>NUCLEOTIDE SEQUENCE [LARGE SCALE GENOMIC DNA]</scope>
    <source>
        <strain evidence="2 3">Vb0574</strain>
    </source>
</reference>
<feature type="non-terminal residue" evidence="2">
    <location>
        <position position="109"/>
    </location>
</feature>